<dbReference type="EMBL" id="GGEC01080369">
    <property type="protein sequence ID" value="MBX60853.1"/>
    <property type="molecule type" value="Transcribed_RNA"/>
</dbReference>
<keyword evidence="1" id="KW-0812">Transmembrane</keyword>
<dbReference type="AlphaFoldDB" id="A0A2P2Q1Q5"/>
<name>A0A2P2Q1Q5_RHIMU</name>
<feature type="transmembrane region" description="Helical" evidence="1">
    <location>
        <begin position="15"/>
        <end position="32"/>
    </location>
</feature>
<evidence type="ECO:0000256" key="1">
    <source>
        <dbReference type="SAM" id="Phobius"/>
    </source>
</evidence>
<keyword evidence="1" id="KW-1133">Transmembrane helix</keyword>
<evidence type="ECO:0000313" key="2">
    <source>
        <dbReference type="EMBL" id="MBX60853.1"/>
    </source>
</evidence>
<proteinExistence type="predicted"/>
<protein>
    <submittedName>
        <fullName evidence="2">Uncharacterized protein</fullName>
    </submittedName>
</protein>
<accession>A0A2P2Q1Q5</accession>
<reference evidence="2" key="1">
    <citation type="submission" date="2018-02" db="EMBL/GenBank/DDBJ databases">
        <title>Rhizophora mucronata_Transcriptome.</title>
        <authorList>
            <person name="Meera S.P."/>
            <person name="Sreeshan A."/>
            <person name="Augustine A."/>
        </authorList>
    </citation>
    <scope>NUCLEOTIDE SEQUENCE</scope>
    <source>
        <tissue evidence="2">Leaf</tissue>
    </source>
</reference>
<organism evidence="2">
    <name type="scientific">Rhizophora mucronata</name>
    <name type="common">Asiatic mangrove</name>
    <dbReference type="NCBI Taxonomy" id="61149"/>
    <lineage>
        <taxon>Eukaryota</taxon>
        <taxon>Viridiplantae</taxon>
        <taxon>Streptophyta</taxon>
        <taxon>Embryophyta</taxon>
        <taxon>Tracheophyta</taxon>
        <taxon>Spermatophyta</taxon>
        <taxon>Magnoliopsida</taxon>
        <taxon>eudicotyledons</taxon>
        <taxon>Gunneridae</taxon>
        <taxon>Pentapetalae</taxon>
        <taxon>rosids</taxon>
        <taxon>fabids</taxon>
        <taxon>Malpighiales</taxon>
        <taxon>Rhizophoraceae</taxon>
        <taxon>Rhizophora</taxon>
    </lineage>
</organism>
<keyword evidence="1" id="KW-0472">Membrane</keyword>
<sequence length="34" mass="3886">MSFLNCSIINITNRYILLNLTLTLTLSLNLAMEK</sequence>